<dbReference type="InterPro" id="IPR001348">
    <property type="entry name" value="ATP_PRibTrfase_HisG"/>
</dbReference>
<comment type="cofactor">
    <cofactor evidence="15">
        <name>Mg(2+)</name>
        <dbReference type="ChEBI" id="CHEBI:18420"/>
    </cofactor>
</comment>
<keyword evidence="13 15" id="KW-0368">Histidine biosynthesis</keyword>
<dbReference type="Pfam" id="PF08029">
    <property type="entry name" value="HisG_C"/>
    <property type="match status" value="1"/>
</dbReference>
<evidence type="ECO:0000256" key="11">
    <source>
        <dbReference type="ARBA" id="ARBA00022741"/>
    </source>
</evidence>
<proteinExistence type="inferred from homology"/>
<dbReference type="UniPathway" id="UPA00031">
    <property type="reaction ID" value="UER00006"/>
</dbReference>
<dbReference type="EMBL" id="JACHWP010000001">
    <property type="protein sequence ID" value="MBB3022434.1"/>
    <property type="molecule type" value="Genomic_DNA"/>
</dbReference>
<evidence type="ECO:0000256" key="13">
    <source>
        <dbReference type="ARBA" id="ARBA00023102"/>
    </source>
</evidence>
<feature type="domain" description="ATP phosphoribosyltransferase catalytic" evidence="16">
    <location>
        <begin position="60"/>
        <end position="213"/>
    </location>
</feature>
<dbReference type="Gene3D" id="3.40.190.10">
    <property type="entry name" value="Periplasmic binding protein-like II"/>
    <property type="match status" value="2"/>
</dbReference>
<keyword evidence="8 15" id="KW-0028">Amino-acid biosynthesis</keyword>
<dbReference type="Pfam" id="PF01634">
    <property type="entry name" value="HisG"/>
    <property type="match status" value="1"/>
</dbReference>
<dbReference type="InterPro" id="IPR020621">
    <property type="entry name" value="ATP-PRT_HisG_long"/>
</dbReference>
<dbReference type="SUPFAM" id="SSF54913">
    <property type="entry name" value="GlnB-like"/>
    <property type="match status" value="1"/>
</dbReference>
<comment type="similarity">
    <text evidence="4 15">Belongs to the ATP phosphoribosyltransferase family. Long subfamily.</text>
</comment>
<comment type="function">
    <text evidence="14 15">Catalyzes the condensation of ATP and 5-phosphoribose 1-diphosphate to form N'-(5'-phosphoribosyl)-ATP (PR-ATP). Has a crucial role in the pathway because the rate of histidine biosynthesis seems to be controlled primarily by regulation of HisG enzymatic activity.</text>
</comment>
<dbReference type="GO" id="GO:0005737">
    <property type="term" value="C:cytoplasm"/>
    <property type="evidence" value="ECO:0007669"/>
    <property type="project" value="UniProtKB-SubCell"/>
</dbReference>
<keyword evidence="19" id="KW-1185">Reference proteome</keyword>
<keyword evidence="9 15" id="KW-0328">Glycosyltransferase</keyword>
<dbReference type="PROSITE" id="PS01316">
    <property type="entry name" value="ATP_P_PHORIBOSYLTR"/>
    <property type="match status" value="1"/>
</dbReference>
<evidence type="ECO:0000256" key="12">
    <source>
        <dbReference type="ARBA" id="ARBA00022840"/>
    </source>
</evidence>
<dbReference type="NCBIfam" id="TIGR00070">
    <property type="entry name" value="hisG"/>
    <property type="match status" value="1"/>
</dbReference>
<gene>
    <name evidence="15" type="primary">hisG</name>
    <name evidence="18" type="ORF">FHX50_000682</name>
</gene>
<keyword evidence="15" id="KW-0460">Magnesium</keyword>
<evidence type="ECO:0000256" key="1">
    <source>
        <dbReference type="ARBA" id="ARBA00000915"/>
    </source>
</evidence>
<dbReference type="InterPro" id="IPR015867">
    <property type="entry name" value="N-reg_PII/ATP_PRibTrfase_C"/>
</dbReference>
<sequence length="294" mass="31826">MTSTGSSEPKRLLRIALPNKGALHEPASALFAESGYVQRSSSKELVLVDEANEVEFFFLRPRDIAVYVGTGTVDVGITGEDMLMDSGTPADVLMRLGFAVSTFRFAAPRDVQDPQLEGARIATSYDRLVTDHLQAAGISAEVVHLDGAVESSIQLGIADVIADVVETGSTLRAAGLATFGDPIVRSEAVLFSRPGLDLDPARAHTLEVLRRRIRGVLVAREYVLLDFDIAAENLDRAVEITPGFESPTVSPLHGRDWYAVRSMVSRRGLNAMMDELYEAGARAILVTDIQACRI</sequence>
<evidence type="ECO:0000259" key="16">
    <source>
        <dbReference type="Pfam" id="PF01634"/>
    </source>
</evidence>
<dbReference type="InterPro" id="IPR013820">
    <property type="entry name" value="ATP_PRibTrfase_cat"/>
</dbReference>
<dbReference type="EC" id="2.4.2.17" evidence="5 15"/>
<evidence type="ECO:0000313" key="19">
    <source>
        <dbReference type="Proteomes" id="UP000568050"/>
    </source>
</evidence>
<dbReference type="InterPro" id="IPR011322">
    <property type="entry name" value="N-reg_PII-like_a/b"/>
</dbReference>
<dbReference type="GO" id="GO:0003879">
    <property type="term" value="F:ATP phosphoribosyltransferase activity"/>
    <property type="evidence" value="ECO:0007669"/>
    <property type="project" value="UniProtKB-UniRule"/>
</dbReference>
<comment type="catalytic activity">
    <reaction evidence="1 15">
        <text>1-(5-phospho-beta-D-ribosyl)-ATP + diphosphate = 5-phospho-alpha-D-ribose 1-diphosphate + ATP</text>
        <dbReference type="Rhea" id="RHEA:18473"/>
        <dbReference type="ChEBI" id="CHEBI:30616"/>
        <dbReference type="ChEBI" id="CHEBI:33019"/>
        <dbReference type="ChEBI" id="CHEBI:58017"/>
        <dbReference type="ChEBI" id="CHEBI:73183"/>
        <dbReference type="EC" id="2.4.2.17"/>
    </reaction>
</comment>
<keyword evidence="15" id="KW-0479">Metal-binding</keyword>
<evidence type="ECO:0000256" key="2">
    <source>
        <dbReference type="ARBA" id="ARBA00004496"/>
    </source>
</evidence>
<dbReference type="PANTHER" id="PTHR21403">
    <property type="entry name" value="ATP PHOSPHORIBOSYLTRANSFERASE ATP-PRTASE"/>
    <property type="match status" value="1"/>
</dbReference>
<dbReference type="Gene3D" id="3.30.70.120">
    <property type="match status" value="1"/>
</dbReference>
<evidence type="ECO:0000256" key="10">
    <source>
        <dbReference type="ARBA" id="ARBA00022679"/>
    </source>
</evidence>
<dbReference type="InterPro" id="IPR018198">
    <property type="entry name" value="ATP_PRibTrfase_CS"/>
</dbReference>
<dbReference type="InterPro" id="IPR013115">
    <property type="entry name" value="HisG_C"/>
</dbReference>
<evidence type="ECO:0000313" key="18">
    <source>
        <dbReference type="EMBL" id="MBB3022434.1"/>
    </source>
</evidence>
<evidence type="ECO:0000256" key="3">
    <source>
        <dbReference type="ARBA" id="ARBA00004667"/>
    </source>
</evidence>
<name>A0A839QQ26_9MICO</name>
<evidence type="ECO:0000256" key="5">
    <source>
        <dbReference type="ARBA" id="ARBA00011946"/>
    </source>
</evidence>
<evidence type="ECO:0000256" key="8">
    <source>
        <dbReference type="ARBA" id="ARBA00022605"/>
    </source>
</evidence>
<organism evidence="18 19">
    <name type="scientific">Helcobacillus massiliensis</name>
    <dbReference type="NCBI Taxonomy" id="521392"/>
    <lineage>
        <taxon>Bacteria</taxon>
        <taxon>Bacillati</taxon>
        <taxon>Actinomycetota</taxon>
        <taxon>Actinomycetes</taxon>
        <taxon>Micrococcales</taxon>
        <taxon>Dermabacteraceae</taxon>
        <taxon>Helcobacillus</taxon>
    </lineage>
</organism>
<dbReference type="GO" id="GO:0000287">
    <property type="term" value="F:magnesium ion binding"/>
    <property type="evidence" value="ECO:0007669"/>
    <property type="project" value="UniProtKB-UniRule"/>
</dbReference>
<dbReference type="GO" id="GO:0000105">
    <property type="term" value="P:L-histidine biosynthetic process"/>
    <property type="evidence" value="ECO:0007669"/>
    <property type="project" value="UniProtKB-UniRule"/>
</dbReference>
<keyword evidence="10 15" id="KW-0808">Transferase</keyword>
<feature type="domain" description="Histidine biosynthesis HisG C-terminal" evidence="17">
    <location>
        <begin position="219"/>
        <end position="290"/>
    </location>
</feature>
<dbReference type="HAMAP" id="MF_00079">
    <property type="entry name" value="HisG_Long"/>
    <property type="match status" value="1"/>
</dbReference>
<protein>
    <recommendedName>
        <fullName evidence="6 15">ATP phosphoribosyltransferase</fullName>
        <shortName evidence="15">ATP-PRT</shortName>
        <shortName evidence="15">ATP-PRTase</shortName>
        <ecNumber evidence="5 15">2.4.2.17</ecNumber>
    </recommendedName>
</protein>
<dbReference type="PANTHER" id="PTHR21403:SF8">
    <property type="entry name" value="ATP PHOSPHORIBOSYLTRANSFERASE"/>
    <property type="match status" value="1"/>
</dbReference>
<evidence type="ECO:0000256" key="4">
    <source>
        <dbReference type="ARBA" id="ARBA00007955"/>
    </source>
</evidence>
<comment type="activity regulation">
    <text evidence="15">Feedback inhibited by histidine.</text>
</comment>
<keyword evidence="11 15" id="KW-0547">Nucleotide-binding</keyword>
<reference evidence="18 19" key="1">
    <citation type="submission" date="2020-08" db="EMBL/GenBank/DDBJ databases">
        <title>Sequencing the genomes of 1000 actinobacteria strains.</title>
        <authorList>
            <person name="Klenk H.-P."/>
        </authorList>
    </citation>
    <scope>NUCLEOTIDE SEQUENCE [LARGE SCALE GENOMIC DNA]</scope>
    <source>
        <strain evidence="18 19">DSM 23040</strain>
    </source>
</reference>
<dbReference type="NCBIfam" id="TIGR03455">
    <property type="entry name" value="HisG_C-term"/>
    <property type="match status" value="1"/>
</dbReference>
<evidence type="ECO:0000256" key="15">
    <source>
        <dbReference type="HAMAP-Rule" id="MF_00079"/>
    </source>
</evidence>
<evidence type="ECO:0000256" key="9">
    <source>
        <dbReference type="ARBA" id="ARBA00022676"/>
    </source>
</evidence>
<dbReference type="Proteomes" id="UP000568050">
    <property type="component" value="Unassembled WGS sequence"/>
</dbReference>
<keyword evidence="7 15" id="KW-0963">Cytoplasm</keyword>
<dbReference type="GO" id="GO:0005524">
    <property type="term" value="F:ATP binding"/>
    <property type="evidence" value="ECO:0007669"/>
    <property type="project" value="UniProtKB-KW"/>
</dbReference>
<dbReference type="FunFam" id="3.30.70.120:FF:000003">
    <property type="entry name" value="ATP phosphoribosyltransferase"/>
    <property type="match status" value="1"/>
</dbReference>
<evidence type="ECO:0000256" key="14">
    <source>
        <dbReference type="ARBA" id="ARBA00024861"/>
    </source>
</evidence>
<evidence type="ECO:0000256" key="6">
    <source>
        <dbReference type="ARBA" id="ARBA00020998"/>
    </source>
</evidence>
<evidence type="ECO:0000256" key="7">
    <source>
        <dbReference type="ARBA" id="ARBA00022490"/>
    </source>
</evidence>
<dbReference type="SUPFAM" id="SSF53850">
    <property type="entry name" value="Periplasmic binding protein-like II"/>
    <property type="match status" value="1"/>
</dbReference>
<accession>A0A839QQ26</accession>
<evidence type="ECO:0000259" key="17">
    <source>
        <dbReference type="Pfam" id="PF08029"/>
    </source>
</evidence>
<keyword evidence="12 15" id="KW-0067">ATP-binding</keyword>
<comment type="subcellular location">
    <subcellularLocation>
        <location evidence="2 15">Cytoplasm</location>
    </subcellularLocation>
</comment>
<dbReference type="AlphaFoldDB" id="A0A839QQ26"/>
<comment type="caution">
    <text evidence="18">The sequence shown here is derived from an EMBL/GenBank/DDBJ whole genome shotgun (WGS) entry which is preliminary data.</text>
</comment>
<comment type="pathway">
    <text evidence="3 15">Amino-acid biosynthesis; L-histidine biosynthesis; L-histidine from 5-phospho-alpha-D-ribose 1-diphosphate: step 1/9.</text>
</comment>